<organism evidence="2 3">
    <name type="scientific">Candidatus Roizmanbacteria bacterium CG10_big_fil_rev_8_21_14_0_10_45_7</name>
    <dbReference type="NCBI Taxonomy" id="1974854"/>
    <lineage>
        <taxon>Bacteria</taxon>
        <taxon>Candidatus Roizmaniibacteriota</taxon>
    </lineage>
</organism>
<protein>
    <submittedName>
        <fullName evidence="2">DUF378 domain-containing protein</fullName>
    </submittedName>
</protein>
<name>A0A2M8KUT9_9BACT</name>
<dbReference type="PANTHER" id="PTHR37304">
    <property type="entry name" value="MEMBRANE PROTEIN-RELATED"/>
    <property type="match status" value="1"/>
</dbReference>
<proteinExistence type="predicted"/>
<evidence type="ECO:0000313" key="3">
    <source>
        <dbReference type="Proteomes" id="UP000231569"/>
    </source>
</evidence>
<accession>A0A2M8KUT9</accession>
<keyword evidence="1" id="KW-1133">Transmembrane helix</keyword>
<sequence length="67" mass="7364">MKILHMLTFLLVVVGALNWGLVGLFDFNLVTTLVGAWPMVERLVYILVGLSAVYVLLTHKGTCNVCS</sequence>
<reference evidence="3" key="1">
    <citation type="submission" date="2017-09" db="EMBL/GenBank/DDBJ databases">
        <title>Depth-based differentiation of microbial function through sediment-hosted aquifers and enrichment of novel symbionts in the deep terrestrial subsurface.</title>
        <authorList>
            <person name="Probst A.J."/>
            <person name="Ladd B."/>
            <person name="Jarett J.K."/>
            <person name="Geller-Mcgrath D.E."/>
            <person name="Sieber C.M.K."/>
            <person name="Emerson J.B."/>
            <person name="Anantharaman K."/>
            <person name="Thomas B.C."/>
            <person name="Malmstrom R."/>
            <person name="Stieglmeier M."/>
            <person name="Klingl A."/>
            <person name="Woyke T."/>
            <person name="Ryan C.M."/>
            <person name="Banfield J.F."/>
        </authorList>
    </citation>
    <scope>NUCLEOTIDE SEQUENCE [LARGE SCALE GENOMIC DNA]</scope>
</reference>
<dbReference type="AlphaFoldDB" id="A0A2M8KUT9"/>
<dbReference type="InterPro" id="IPR007211">
    <property type="entry name" value="DUF378"/>
</dbReference>
<comment type="caution">
    <text evidence="2">The sequence shown here is derived from an EMBL/GenBank/DDBJ whole genome shotgun (WGS) entry which is preliminary data.</text>
</comment>
<evidence type="ECO:0000313" key="2">
    <source>
        <dbReference type="EMBL" id="PJE63692.1"/>
    </source>
</evidence>
<feature type="transmembrane region" description="Helical" evidence="1">
    <location>
        <begin position="7"/>
        <end position="27"/>
    </location>
</feature>
<keyword evidence="1" id="KW-0812">Transmembrane</keyword>
<dbReference type="PANTHER" id="PTHR37304:SF1">
    <property type="entry name" value="MEMBRANE PROTEIN"/>
    <property type="match status" value="1"/>
</dbReference>
<feature type="transmembrane region" description="Helical" evidence="1">
    <location>
        <begin position="39"/>
        <end position="57"/>
    </location>
</feature>
<gene>
    <name evidence="2" type="ORF">COU89_01935</name>
</gene>
<evidence type="ECO:0000256" key="1">
    <source>
        <dbReference type="SAM" id="Phobius"/>
    </source>
</evidence>
<dbReference type="Pfam" id="PF04070">
    <property type="entry name" value="DUF378"/>
    <property type="match status" value="1"/>
</dbReference>
<keyword evidence="1" id="KW-0472">Membrane</keyword>
<dbReference type="Proteomes" id="UP000231569">
    <property type="component" value="Unassembled WGS sequence"/>
</dbReference>
<dbReference type="EMBL" id="PFEE01000042">
    <property type="protein sequence ID" value="PJE63692.1"/>
    <property type="molecule type" value="Genomic_DNA"/>
</dbReference>